<dbReference type="Proteomes" id="UP000198605">
    <property type="component" value="Unassembled WGS sequence"/>
</dbReference>
<dbReference type="STRING" id="47854.GA0070603_6177"/>
<name>A0A1C6W1K5_9ACTN</name>
<keyword evidence="5" id="KW-1185">Reference proteome</keyword>
<evidence type="ECO:0000313" key="4">
    <source>
        <dbReference type="EMBL" id="SCL72050.1"/>
    </source>
</evidence>
<protein>
    <submittedName>
        <fullName evidence="4">Acetyltransferase (GNAT) family protein</fullName>
    </submittedName>
</protein>
<evidence type="ECO:0000313" key="5">
    <source>
        <dbReference type="Proteomes" id="UP000198605"/>
    </source>
</evidence>
<gene>
    <name evidence="4" type="ORF">GA0070603_6177</name>
</gene>
<dbReference type="InterPro" id="IPR050832">
    <property type="entry name" value="Bact_Acetyltransf"/>
</dbReference>
<keyword evidence="2" id="KW-0012">Acyltransferase</keyword>
<evidence type="ECO:0000256" key="1">
    <source>
        <dbReference type="ARBA" id="ARBA00022679"/>
    </source>
</evidence>
<dbReference type="PANTHER" id="PTHR43877">
    <property type="entry name" value="AMINOALKYLPHOSPHONATE N-ACETYLTRANSFERASE-RELATED-RELATED"/>
    <property type="match status" value="1"/>
</dbReference>
<organism evidence="4 5">
    <name type="scientific">Micromonospora chersina</name>
    <dbReference type="NCBI Taxonomy" id="47854"/>
    <lineage>
        <taxon>Bacteria</taxon>
        <taxon>Bacillati</taxon>
        <taxon>Actinomycetota</taxon>
        <taxon>Actinomycetes</taxon>
        <taxon>Micromonosporales</taxon>
        <taxon>Micromonosporaceae</taxon>
        <taxon>Micromonospora</taxon>
    </lineage>
</organism>
<dbReference type="EMBL" id="FMIB01000002">
    <property type="protein sequence ID" value="SCL72050.1"/>
    <property type="molecule type" value="Genomic_DNA"/>
</dbReference>
<dbReference type="GO" id="GO:0016747">
    <property type="term" value="F:acyltransferase activity, transferring groups other than amino-acyl groups"/>
    <property type="evidence" value="ECO:0007669"/>
    <property type="project" value="InterPro"/>
</dbReference>
<dbReference type="PROSITE" id="PS51186">
    <property type="entry name" value="GNAT"/>
    <property type="match status" value="1"/>
</dbReference>
<proteinExistence type="predicted"/>
<dbReference type="InterPro" id="IPR016181">
    <property type="entry name" value="Acyl_CoA_acyltransferase"/>
</dbReference>
<dbReference type="Gene3D" id="3.40.630.30">
    <property type="match status" value="1"/>
</dbReference>
<dbReference type="InterPro" id="IPR000182">
    <property type="entry name" value="GNAT_dom"/>
</dbReference>
<feature type="domain" description="N-acetyltransferase" evidence="3">
    <location>
        <begin position="1"/>
        <end position="156"/>
    </location>
</feature>
<dbReference type="SUPFAM" id="SSF55729">
    <property type="entry name" value="Acyl-CoA N-acyltransferases (Nat)"/>
    <property type="match status" value="2"/>
</dbReference>
<reference evidence="5" key="1">
    <citation type="submission" date="2016-06" db="EMBL/GenBank/DDBJ databases">
        <authorList>
            <person name="Varghese N."/>
            <person name="Submissions Spin"/>
        </authorList>
    </citation>
    <scope>NUCLEOTIDE SEQUENCE [LARGE SCALE GENOMIC DNA]</scope>
    <source>
        <strain evidence="5">DSM 44151</strain>
    </source>
</reference>
<dbReference type="AlphaFoldDB" id="A0A1C6W1K5"/>
<sequence>MAYAAVRSSALFGTAGAAIVVAMEPPLDIVPAPDRSGAPRWQALAPHGSVAGVAGLWPVTPFGLDFLLPTAPVTRPGAAELRVYVAPRWRRRGVGSRLLTAVREQTAVPCLVSYVAVGSPEERFYARHGFSHTRSWRHELLTYGDVHQAWLGELVDAEHPGYRLSHWTGDLFGAPRVEDLLRSPSRPGDAVWTAADADGDVGAYVVAVVGTPSGGRAHQYGPVVLPGHRGRRLSRWVNAALIQRLREVHPQVTEIETAGAADDRHLLATLRHLGFRPLRRTSVYELWDGAPS</sequence>
<dbReference type="CDD" id="cd04301">
    <property type="entry name" value="NAT_SF"/>
    <property type="match status" value="1"/>
</dbReference>
<dbReference type="Pfam" id="PF13508">
    <property type="entry name" value="Acetyltransf_7"/>
    <property type="match status" value="1"/>
</dbReference>
<evidence type="ECO:0000259" key="3">
    <source>
        <dbReference type="PROSITE" id="PS51186"/>
    </source>
</evidence>
<keyword evidence="1 4" id="KW-0808">Transferase</keyword>
<accession>A0A1C6W1K5</accession>
<evidence type="ECO:0000256" key="2">
    <source>
        <dbReference type="ARBA" id="ARBA00023315"/>
    </source>
</evidence>